<proteinExistence type="predicted"/>
<sequence>MTIPLSDSAPAVDVIDATVPLVPGHATRLLRQQRDKVVAATQGSYDAMFSPSVEGLSVPERLLVALHACSVSKAATLAAHYRERLLAEGVDRELIAAVGSGAPVADVRLRTVLAFTASLIERPIEGDKAAVQALADAGLTTPTIVALGQLIAFLSYQVRVVAGLQALAAAEVVQ</sequence>
<gene>
    <name evidence="1" type="ORF">VPARA_18340</name>
</gene>
<evidence type="ECO:0000313" key="1">
    <source>
        <dbReference type="EMBL" id="KLN57126.1"/>
    </source>
</evidence>
<dbReference type="PATRIC" id="fig|34073.19.peg.1881"/>
<evidence type="ECO:0000313" key="2">
    <source>
        <dbReference type="Proteomes" id="UP000035170"/>
    </source>
</evidence>
<accession>A0A0H2M4T8</accession>
<dbReference type="RefSeq" id="WP_047784226.1">
    <property type="nucleotide sequence ID" value="NZ_JZWI01000008.1"/>
</dbReference>
<evidence type="ECO:0008006" key="3">
    <source>
        <dbReference type="Google" id="ProtNLM"/>
    </source>
</evidence>
<dbReference type="SUPFAM" id="SSF69118">
    <property type="entry name" value="AhpD-like"/>
    <property type="match status" value="1"/>
</dbReference>
<comment type="caution">
    <text evidence="1">The sequence shown here is derived from an EMBL/GenBank/DDBJ whole genome shotgun (WGS) entry which is preliminary data.</text>
</comment>
<dbReference type="EMBL" id="JZWI01000008">
    <property type="protein sequence ID" value="KLN57126.1"/>
    <property type="molecule type" value="Genomic_DNA"/>
</dbReference>
<protein>
    <recommendedName>
        <fullName evidence="3">CMD domain protein</fullName>
    </recommendedName>
</protein>
<dbReference type="Gene3D" id="1.20.1290.10">
    <property type="entry name" value="AhpD-like"/>
    <property type="match status" value="1"/>
</dbReference>
<dbReference type="AlphaFoldDB" id="A0A0H2M4T8"/>
<organism evidence="1 2">
    <name type="scientific">Variovorax paradoxus</name>
    <dbReference type="NCBI Taxonomy" id="34073"/>
    <lineage>
        <taxon>Bacteria</taxon>
        <taxon>Pseudomonadati</taxon>
        <taxon>Pseudomonadota</taxon>
        <taxon>Betaproteobacteria</taxon>
        <taxon>Burkholderiales</taxon>
        <taxon>Comamonadaceae</taxon>
        <taxon>Variovorax</taxon>
    </lineage>
</organism>
<name>A0A0H2M4T8_VARPD</name>
<dbReference type="Proteomes" id="UP000035170">
    <property type="component" value="Unassembled WGS sequence"/>
</dbReference>
<keyword evidence="2" id="KW-1185">Reference proteome</keyword>
<dbReference type="InterPro" id="IPR029032">
    <property type="entry name" value="AhpD-like"/>
</dbReference>
<reference evidence="1 2" key="1">
    <citation type="submission" date="2015-03" db="EMBL/GenBank/DDBJ databases">
        <title>Genome sequence of Variovorax paradoxus TBEA6.</title>
        <authorList>
            <person name="Poehlein A."/>
            <person name="Schuldes J."/>
            <person name="Wuebbeler J.H."/>
            <person name="Hiessl S."/>
            <person name="Steinbuechel A."/>
            <person name="Daniel R."/>
        </authorList>
    </citation>
    <scope>NUCLEOTIDE SEQUENCE [LARGE SCALE GENOMIC DNA]</scope>
    <source>
        <strain evidence="1 2">TBEA6</strain>
    </source>
</reference>